<protein>
    <submittedName>
        <fullName evidence="2">(northern house mosquito) hypothetical protein</fullName>
    </submittedName>
</protein>
<name>A0A8D8A2Y3_CULPI</name>
<proteinExistence type="predicted"/>
<sequence length="162" mass="18067">MPGSLHRQVGRKNGNAWSVRSAAWHLVTVTVLQATGTGPHTRGMISRMAEHDGSSKQSCLANIQFKIAIAVLIFDPSIRTTKTNLSSVTSMMICSVFSLLVCVSVFLFVVVFSPRPHVPGVSRVHFQPRRRFTLVSRGMVFLCFCFSFHRRKMRLQDDACGL</sequence>
<accession>A0A8D8A2Y3</accession>
<keyword evidence="1" id="KW-0812">Transmembrane</keyword>
<dbReference type="EMBL" id="HBUE01009284">
    <property type="protein sequence ID" value="CAG6447513.1"/>
    <property type="molecule type" value="Transcribed_RNA"/>
</dbReference>
<feature type="transmembrane region" description="Helical" evidence="1">
    <location>
        <begin position="88"/>
        <end position="112"/>
    </location>
</feature>
<dbReference type="AlphaFoldDB" id="A0A8D8A2Y3"/>
<reference evidence="2" key="1">
    <citation type="submission" date="2021-05" db="EMBL/GenBank/DDBJ databases">
        <authorList>
            <person name="Alioto T."/>
            <person name="Alioto T."/>
            <person name="Gomez Garrido J."/>
        </authorList>
    </citation>
    <scope>NUCLEOTIDE SEQUENCE</scope>
</reference>
<organism evidence="2">
    <name type="scientific">Culex pipiens</name>
    <name type="common">House mosquito</name>
    <dbReference type="NCBI Taxonomy" id="7175"/>
    <lineage>
        <taxon>Eukaryota</taxon>
        <taxon>Metazoa</taxon>
        <taxon>Ecdysozoa</taxon>
        <taxon>Arthropoda</taxon>
        <taxon>Hexapoda</taxon>
        <taxon>Insecta</taxon>
        <taxon>Pterygota</taxon>
        <taxon>Neoptera</taxon>
        <taxon>Endopterygota</taxon>
        <taxon>Diptera</taxon>
        <taxon>Nematocera</taxon>
        <taxon>Culicoidea</taxon>
        <taxon>Culicidae</taxon>
        <taxon>Culicinae</taxon>
        <taxon>Culicini</taxon>
        <taxon>Culex</taxon>
        <taxon>Culex</taxon>
    </lineage>
</organism>
<keyword evidence="1" id="KW-0472">Membrane</keyword>
<keyword evidence="1" id="KW-1133">Transmembrane helix</keyword>
<evidence type="ECO:0000256" key="1">
    <source>
        <dbReference type="SAM" id="Phobius"/>
    </source>
</evidence>
<feature type="transmembrane region" description="Helical" evidence="1">
    <location>
        <begin position="132"/>
        <end position="149"/>
    </location>
</feature>
<evidence type="ECO:0000313" key="2">
    <source>
        <dbReference type="EMBL" id="CAG6447513.1"/>
    </source>
</evidence>